<dbReference type="OrthoDB" id="299799at2157"/>
<dbReference type="Pfam" id="PF13527">
    <property type="entry name" value="Acetyltransf_9"/>
    <property type="match status" value="1"/>
</dbReference>
<dbReference type="CDD" id="cd04301">
    <property type="entry name" value="NAT_SF"/>
    <property type="match status" value="1"/>
</dbReference>
<dbReference type="PROSITE" id="PS51186">
    <property type="entry name" value="GNAT"/>
    <property type="match status" value="1"/>
</dbReference>
<name>L9WKR5_9EURY</name>
<dbReference type="RefSeq" id="WP_007261479.1">
    <property type="nucleotide sequence ID" value="NZ_AOHZ01000106.1"/>
</dbReference>
<feature type="compositionally biased region" description="Low complexity" evidence="1">
    <location>
        <begin position="179"/>
        <end position="192"/>
    </location>
</feature>
<dbReference type="SUPFAM" id="SSF55729">
    <property type="entry name" value="Acyl-CoA N-acyltransferases (Nat)"/>
    <property type="match status" value="1"/>
</dbReference>
<sequence length="415" mass="45219">MSDSSPSANSCTIRPFDAGDRRAFLSLYEQVFDRERSAEWFRWRFEESPYVDHVPIVVADDGGEIVGCRSFFPLEVRVGGADRLALQPCDTMVHPDYRGQGLFSRMNAVAVDRYTDGDPAFCFNFPNDNAKPGNRKHGWKEIGTFPVYYRPQDPIGSAAKLTGGEGDDEDGDDGGGRGANEATTGAGGTEVEAGADDAWLDLGTDTDVDLELPFGDAADDGGVVDAIGNAITSSQEAGDQLLTDSPDALAIERFETPPADVLESIHRRAMPDGIHAARTAEFYRWRFANPARSYAAYVATRDGEAVAALVCSPVDDRLRIVETLPRDVDAESTAVDYLVAATLLDRSERNYVTAFGETLPSPIRYRFYPDTRFPLSTLIRPTARTLFARDLDGGVGIESTDASDWALSRLDLDTA</sequence>
<evidence type="ECO:0000313" key="4">
    <source>
        <dbReference type="Proteomes" id="UP000011602"/>
    </source>
</evidence>
<proteinExistence type="predicted"/>
<dbReference type="PATRIC" id="fig|1227499.3.peg.4341"/>
<evidence type="ECO:0000259" key="2">
    <source>
        <dbReference type="PROSITE" id="PS51186"/>
    </source>
</evidence>
<protein>
    <recommendedName>
        <fullName evidence="2">N-acetyltransferase domain-containing protein</fullName>
    </recommendedName>
</protein>
<dbReference type="GO" id="GO:0016747">
    <property type="term" value="F:acyltransferase activity, transferring groups other than amino-acyl groups"/>
    <property type="evidence" value="ECO:0007669"/>
    <property type="project" value="InterPro"/>
</dbReference>
<comment type="caution">
    <text evidence="3">The sequence shown here is derived from an EMBL/GenBank/DDBJ whole genome shotgun (WGS) entry which is preliminary data.</text>
</comment>
<dbReference type="STRING" id="1227499.C493_21166"/>
<feature type="domain" description="N-acetyltransferase" evidence="2">
    <location>
        <begin position="11"/>
        <end position="162"/>
    </location>
</feature>
<dbReference type="InterPro" id="IPR016181">
    <property type="entry name" value="Acyl_CoA_acyltransferase"/>
</dbReference>
<dbReference type="Proteomes" id="UP000011602">
    <property type="component" value="Unassembled WGS sequence"/>
</dbReference>
<organism evidence="3 4">
    <name type="scientific">Natronolimnohabitans innermongolicus JCM 12255</name>
    <dbReference type="NCBI Taxonomy" id="1227499"/>
    <lineage>
        <taxon>Archaea</taxon>
        <taxon>Methanobacteriati</taxon>
        <taxon>Methanobacteriota</taxon>
        <taxon>Stenosarchaea group</taxon>
        <taxon>Halobacteria</taxon>
        <taxon>Halobacteriales</taxon>
        <taxon>Natrialbaceae</taxon>
        <taxon>Natronolimnohabitans</taxon>
    </lineage>
</organism>
<dbReference type="InterPro" id="IPR000182">
    <property type="entry name" value="GNAT_dom"/>
</dbReference>
<reference evidence="3 4" key="1">
    <citation type="journal article" date="2014" name="PLoS Genet.">
        <title>Phylogenetically driven sequencing of extremely halophilic archaea reveals strategies for static and dynamic osmo-response.</title>
        <authorList>
            <person name="Becker E.A."/>
            <person name="Seitzer P.M."/>
            <person name="Tritt A."/>
            <person name="Larsen D."/>
            <person name="Krusor M."/>
            <person name="Yao A.I."/>
            <person name="Wu D."/>
            <person name="Madern D."/>
            <person name="Eisen J.A."/>
            <person name="Darling A.E."/>
            <person name="Facciotti M.T."/>
        </authorList>
    </citation>
    <scope>NUCLEOTIDE SEQUENCE [LARGE SCALE GENOMIC DNA]</scope>
    <source>
        <strain evidence="3 4">JCM 12255</strain>
    </source>
</reference>
<evidence type="ECO:0000256" key="1">
    <source>
        <dbReference type="SAM" id="MobiDB-lite"/>
    </source>
</evidence>
<dbReference type="EMBL" id="AOHZ01000106">
    <property type="protein sequence ID" value="ELY48948.1"/>
    <property type="molecule type" value="Genomic_DNA"/>
</dbReference>
<keyword evidence="4" id="KW-1185">Reference proteome</keyword>
<accession>L9WKR5</accession>
<feature type="region of interest" description="Disordered" evidence="1">
    <location>
        <begin position="156"/>
        <end position="192"/>
    </location>
</feature>
<evidence type="ECO:0000313" key="3">
    <source>
        <dbReference type="EMBL" id="ELY48948.1"/>
    </source>
</evidence>
<dbReference type="Gene3D" id="3.40.630.30">
    <property type="match status" value="1"/>
</dbReference>
<dbReference type="eggNOG" id="arCOG08925">
    <property type="taxonomic scope" value="Archaea"/>
</dbReference>
<dbReference type="AlphaFoldDB" id="L9WKR5"/>
<gene>
    <name evidence="3" type="ORF">C493_21166</name>
</gene>